<organism evidence="2 3">
    <name type="scientific">Nocardioides furvisabuli</name>
    <dbReference type="NCBI Taxonomy" id="375542"/>
    <lineage>
        <taxon>Bacteria</taxon>
        <taxon>Bacillati</taxon>
        <taxon>Actinomycetota</taxon>
        <taxon>Actinomycetes</taxon>
        <taxon>Propionibacteriales</taxon>
        <taxon>Nocardioidaceae</taxon>
        <taxon>Nocardioides</taxon>
    </lineage>
</organism>
<evidence type="ECO:0000313" key="2">
    <source>
        <dbReference type="EMBL" id="GAA2109522.1"/>
    </source>
</evidence>
<name>A0ABN2XG34_9ACTN</name>
<dbReference type="EMBL" id="BAAAMQ010000012">
    <property type="protein sequence ID" value="GAA2109522.1"/>
    <property type="molecule type" value="Genomic_DNA"/>
</dbReference>
<dbReference type="SMART" id="SM01043">
    <property type="entry name" value="BTAD"/>
    <property type="match status" value="1"/>
</dbReference>
<dbReference type="Pfam" id="PF03704">
    <property type="entry name" value="BTAD"/>
    <property type="match status" value="1"/>
</dbReference>
<dbReference type="PANTHER" id="PTHR35807">
    <property type="entry name" value="TRANSCRIPTIONAL REGULATOR REDD-RELATED"/>
    <property type="match status" value="1"/>
</dbReference>
<dbReference type="InterPro" id="IPR036388">
    <property type="entry name" value="WH-like_DNA-bd_sf"/>
</dbReference>
<evidence type="ECO:0000313" key="3">
    <source>
        <dbReference type="Proteomes" id="UP001501161"/>
    </source>
</evidence>
<accession>A0ABN2XG34</accession>
<gene>
    <name evidence="2" type="ORF">GCM10009726_24440</name>
</gene>
<comment type="caution">
    <text evidence="2">The sequence shown here is derived from an EMBL/GenBank/DDBJ whole genome shotgun (WGS) entry which is preliminary data.</text>
</comment>
<dbReference type="Proteomes" id="UP001501161">
    <property type="component" value="Unassembled WGS sequence"/>
</dbReference>
<sequence>MEAAMAETSLQLLGGFGLQVGQRDVHLPFQAQRVLAYLAIGESPVMRHQVAAQLWPFTHHGPAQGNLRTALWRVRQAAPSALDGDRETVGLSGRVLVDLRQVLRPHRWAASTAARDLEALLVLRRDLLPGWDEDWLLVERERARQLRMRCLEGLSRSCVQAGNITGAIEAAYAAMEIEPLRESAHLVLIEAHIADGNRAEAALHAAQTTDLIERELDIAPSPQFRERMHSLGIASDGTP</sequence>
<keyword evidence="3" id="KW-1185">Reference proteome</keyword>
<feature type="domain" description="Bacterial transcriptional activator" evidence="1">
    <location>
        <begin position="97"/>
        <end position="232"/>
    </location>
</feature>
<dbReference type="SUPFAM" id="SSF48452">
    <property type="entry name" value="TPR-like"/>
    <property type="match status" value="1"/>
</dbReference>
<dbReference type="Gene3D" id="1.25.40.10">
    <property type="entry name" value="Tetratricopeptide repeat domain"/>
    <property type="match status" value="1"/>
</dbReference>
<reference evidence="3" key="1">
    <citation type="journal article" date="2019" name="Int. J. Syst. Evol. Microbiol.">
        <title>The Global Catalogue of Microorganisms (GCM) 10K type strain sequencing project: providing services to taxonomists for standard genome sequencing and annotation.</title>
        <authorList>
            <consortium name="The Broad Institute Genomics Platform"/>
            <consortium name="The Broad Institute Genome Sequencing Center for Infectious Disease"/>
            <person name="Wu L."/>
            <person name="Ma J."/>
        </authorList>
    </citation>
    <scope>NUCLEOTIDE SEQUENCE [LARGE SCALE GENOMIC DNA]</scope>
    <source>
        <strain evidence="3">JCM 13813</strain>
    </source>
</reference>
<protein>
    <recommendedName>
        <fullName evidence="1">Bacterial transcriptional activator domain-containing protein</fullName>
    </recommendedName>
</protein>
<dbReference type="InterPro" id="IPR011990">
    <property type="entry name" value="TPR-like_helical_dom_sf"/>
</dbReference>
<dbReference type="Gene3D" id="1.10.10.10">
    <property type="entry name" value="Winged helix-like DNA-binding domain superfamily/Winged helix DNA-binding domain"/>
    <property type="match status" value="1"/>
</dbReference>
<dbReference type="InterPro" id="IPR051677">
    <property type="entry name" value="AfsR-DnrI-RedD_regulator"/>
</dbReference>
<dbReference type="InterPro" id="IPR005158">
    <property type="entry name" value="BTAD"/>
</dbReference>
<proteinExistence type="predicted"/>
<evidence type="ECO:0000259" key="1">
    <source>
        <dbReference type="SMART" id="SM01043"/>
    </source>
</evidence>